<evidence type="ECO:0000313" key="2">
    <source>
        <dbReference type="EMBL" id="MCV2872145.1"/>
    </source>
</evidence>
<protein>
    <submittedName>
        <fullName evidence="2">Arylsulfotransferase family protein</fullName>
    </submittedName>
</protein>
<reference evidence="2 3" key="1">
    <citation type="submission" date="2022-10" db="EMBL/GenBank/DDBJ databases">
        <title>Defluviimonas sp. nov., isolated from ocean surface sediments.</title>
        <authorList>
            <person name="He W."/>
            <person name="Wang L."/>
            <person name="Zhang D.-F."/>
        </authorList>
    </citation>
    <scope>NUCLEOTIDE SEQUENCE [LARGE SCALE GENOMIC DNA]</scope>
    <source>
        <strain evidence="2 3">WL0050</strain>
    </source>
</reference>
<evidence type="ECO:0000313" key="3">
    <source>
        <dbReference type="Proteomes" id="UP001652564"/>
    </source>
</evidence>
<keyword evidence="1" id="KW-0472">Membrane</keyword>
<keyword evidence="3" id="KW-1185">Reference proteome</keyword>
<proteinExistence type="predicted"/>
<dbReference type="EMBL" id="JAOWKZ010000002">
    <property type="protein sequence ID" value="MCV2872145.1"/>
    <property type="molecule type" value="Genomic_DNA"/>
</dbReference>
<organism evidence="2 3">
    <name type="scientific">Albidovulum litorale</name>
    <dbReference type="NCBI Taxonomy" id="2984134"/>
    <lineage>
        <taxon>Bacteria</taxon>
        <taxon>Pseudomonadati</taxon>
        <taxon>Pseudomonadota</taxon>
        <taxon>Alphaproteobacteria</taxon>
        <taxon>Rhodobacterales</taxon>
        <taxon>Paracoccaceae</taxon>
        <taxon>Albidovulum</taxon>
    </lineage>
</organism>
<sequence length="451" mass="50891">MKRFLFARIEAWILCLFALVGLLGLIAFGGLVLLRERGSSFAGGVGAAAHGLAELPLVLKRLREPDSRIYRWSKRFNEIPSGWSFGEVGRPGALDGYVLLSRIDGNRQRAVVELVDLSDMAVVHTWLPDVEELLAVVKELPENAEKLNWAQPYFRFVHPFIHSDGGLTIKNHDSPLIRTDACSRPLWAFSKSVFSHSTEVDANGDYWLVAHPDLKPDSRWAEPFSNDSLARVSADGHLVELIDLAEVFESLGHFGRLFPVNQYIDDPLHLNDIQPVLKDGPHWKKGDLFLSLREPSIIMLYRPSSDEILWMKDGPWLKQHDVDILDDHRISVFSNNTRNYGSGTRVEDAVDVMIYDFSNGEVTMPWRESFRRLDIETTFEGLAQLLPDGNLMVEETHSGRLLIMDKDGAVLGQFLNRADDGQVYVMAWSRYIEPTVGDALVKVLQKVDCNG</sequence>
<dbReference type="RefSeq" id="WP_263739334.1">
    <property type="nucleotide sequence ID" value="NZ_JAOWKZ010000002.1"/>
</dbReference>
<keyword evidence="1" id="KW-0812">Transmembrane</keyword>
<dbReference type="Pfam" id="PF14269">
    <property type="entry name" value="Arylsulfotran_2"/>
    <property type="match status" value="1"/>
</dbReference>
<dbReference type="InterPro" id="IPR039535">
    <property type="entry name" value="ASST-like"/>
</dbReference>
<keyword evidence="1" id="KW-1133">Transmembrane helix</keyword>
<accession>A0ABT2ZLY0</accession>
<feature type="transmembrane region" description="Helical" evidence="1">
    <location>
        <begin position="12"/>
        <end position="34"/>
    </location>
</feature>
<name>A0ABT2ZLY0_9RHOB</name>
<evidence type="ECO:0000256" key="1">
    <source>
        <dbReference type="SAM" id="Phobius"/>
    </source>
</evidence>
<comment type="caution">
    <text evidence="2">The sequence shown here is derived from an EMBL/GenBank/DDBJ whole genome shotgun (WGS) entry which is preliminary data.</text>
</comment>
<dbReference type="Proteomes" id="UP001652564">
    <property type="component" value="Unassembled WGS sequence"/>
</dbReference>
<gene>
    <name evidence="2" type="ORF">OEZ71_07530</name>
</gene>